<dbReference type="AlphaFoldDB" id="A0A1H1FF06"/>
<dbReference type="RefSeq" id="WP_269217455.1">
    <property type="nucleotide sequence ID" value="NZ_FNKX01000001.1"/>
</dbReference>
<evidence type="ECO:0008006" key="3">
    <source>
        <dbReference type="Google" id="ProtNLM"/>
    </source>
</evidence>
<name>A0A1H1FF06_9BURK</name>
<protein>
    <recommendedName>
        <fullName evidence="3">Lipoprotein</fullName>
    </recommendedName>
</protein>
<dbReference type="EMBL" id="FNKX01000001">
    <property type="protein sequence ID" value="SDQ99319.1"/>
    <property type="molecule type" value="Genomic_DNA"/>
</dbReference>
<evidence type="ECO:0000313" key="1">
    <source>
        <dbReference type="EMBL" id="SDQ99319.1"/>
    </source>
</evidence>
<reference evidence="2" key="1">
    <citation type="submission" date="2016-10" db="EMBL/GenBank/DDBJ databases">
        <authorList>
            <person name="Varghese N."/>
            <person name="Submissions S."/>
        </authorList>
    </citation>
    <scope>NUCLEOTIDE SEQUENCE [LARGE SCALE GENOMIC DNA]</scope>
    <source>
        <strain evidence="2">DUS833</strain>
    </source>
</reference>
<evidence type="ECO:0000313" key="2">
    <source>
        <dbReference type="Proteomes" id="UP000199365"/>
    </source>
</evidence>
<dbReference type="PROSITE" id="PS51257">
    <property type="entry name" value="PROKAR_LIPOPROTEIN"/>
    <property type="match status" value="1"/>
</dbReference>
<gene>
    <name evidence="1" type="ORF">SAMN05445850_2384</name>
</gene>
<proteinExistence type="predicted"/>
<accession>A0A1H1FF06</accession>
<sequence>MKRLILTLVAGTLLASALGGCVIAPAPGYYYGGGYYHHGYYYR</sequence>
<dbReference type="Proteomes" id="UP000199365">
    <property type="component" value="Unassembled WGS sequence"/>
</dbReference>
<organism evidence="1 2">
    <name type="scientific">Paraburkholderia tuberum</name>
    <dbReference type="NCBI Taxonomy" id="157910"/>
    <lineage>
        <taxon>Bacteria</taxon>
        <taxon>Pseudomonadati</taxon>
        <taxon>Pseudomonadota</taxon>
        <taxon>Betaproteobacteria</taxon>
        <taxon>Burkholderiales</taxon>
        <taxon>Burkholderiaceae</taxon>
        <taxon>Paraburkholderia</taxon>
    </lineage>
</organism>
<keyword evidence="2" id="KW-1185">Reference proteome</keyword>